<dbReference type="Gene3D" id="3.20.20.10">
    <property type="entry name" value="Alanine racemase"/>
    <property type="match status" value="1"/>
</dbReference>
<dbReference type="HAMAP" id="MF_01201">
    <property type="entry name" value="Ala_racemase"/>
    <property type="match status" value="1"/>
</dbReference>
<dbReference type="OrthoDB" id="9813814at2"/>
<comment type="caution">
    <text evidence="7">The sequence shown here is derived from an EMBL/GenBank/DDBJ whole genome shotgun (WGS) entry which is preliminary data.</text>
</comment>
<comment type="function">
    <text evidence="4">Catalyzes the interconversion of L-alanine and D-alanine. May also act on other amino acids.</text>
</comment>
<dbReference type="PRINTS" id="PR00992">
    <property type="entry name" value="ALARACEMASE"/>
</dbReference>
<evidence type="ECO:0000256" key="5">
    <source>
        <dbReference type="PIRSR" id="PIRSR600821-50"/>
    </source>
</evidence>
<dbReference type="SUPFAM" id="SSF50621">
    <property type="entry name" value="Alanine racemase C-terminal domain-like"/>
    <property type="match status" value="2"/>
</dbReference>
<dbReference type="EMBL" id="WBJX01000001">
    <property type="protein sequence ID" value="KAB1639355.1"/>
    <property type="molecule type" value="Genomic_DNA"/>
</dbReference>
<evidence type="ECO:0000313" key="7">
    <source>
        <dbReference type="EMBL" id="KAB1639355.1"/>
    </source>
</evidence>
<gene>
    <name evidence="7" type="ORF">F8O03_03175</name>
</gene>
<comment type="pathway">
    <text evidence="4">Amino-acid biosynthesis; D-alanine biosynthesis; D-alanine from L-alanine: step 1/1.</text>
</comment>
<dbReference type="Pfam" id="PF00842">
    <property type="entry name" value="Ala_racemase_C"/>
    <property type="match status" value="2"/>
</dbReference>
<dbReference type="GO" id="GO:0030170">
    <property type="term" value="F:pyridoxal phosphate binding"/>
    <property type="evidence" value="ECO:0007669"/>
    <property type="project" value="UniProtKB-UniRule"/>
</dbReference>
<accession>A0A7J5B5A1</accession>
<dbReference type="Gene3D" id="2.40.37.10">
    <property type="entry name" value="Lyase, Ornithine Decarboxylase, Chain A, domain 1"/>
    <property type="match status" value="2"/>
</dbReference>
<dbReference type="Proteomes" id="UP000490386">
    <property type="component" value="Unassembled WGS sequence"/>
</dbReference>
<feature type="domain" description="Alanine racemase C-terminal" evidence="6">
    <location>
        <begin position="490"/>
        <end position="616"/>
    </location>
</feature>
<dbReference type="PANTHER" id="PTHR30511">
    <property type="entry name" value="ALANINE RACEMASE"/>
    <property type="match status" value="1"/>
</dbReference>
<evidence type="ECO:0000259" key="6">
    <source>
        <dbReference type="SMART" id="SM01005"/>
    </source>
</evidence>
<comment type="similarity">
    <text evidence="4">Belongs to the alanine racemase family.</text>
</comment>
<dbReference type="GO" id="GO:0030632">
    <property type="term" value="P:D-alanine biosynthetic process"/>
    <property type="evidence" value="ECO:0007669"/>
    <property type="project" value="UniProtKB-UniRule"/>
</dbReference>
<dbReference type="EC" id="5.1.1.1" evidence="4"/>
<dbReference type="InterPro" id="IPR011079">
    <property type="entry name" value="Ala_racemase_C"/>
</dbReference>
<sequence length="627" mass="65679">MTGPRIDVDLDAIRANVRAVAELTGTPLLAVVKANAYGHGASDVARAALEGGAERLGVVDLAEAFALRAAGITAPILAWMHGARTDWLAALGAEIELGISSLAQLELLDIGLGRLEHSDRSVVVHLKLDTGLGRNGISALEWEAAFTKTAELERRGIVRLDGLFSHLAGAGHEADAAQLTSFERALALAGRCGLTPSVRHLAATAGSMTLPEARFDLVRLGVSLYGLSPFSAGADCPVALRPALALSAPIREDQRGYRVDVGHAVGLPPVAPGSLLFTDDAGADWRLVSVDALELRIEPVDADVAASENPAERDEERRLLVIDADRSASADDWAAAAGTINYEVVTRLSARIPRRPSSLGGAASAGGAGIPARTDGLAPLRELTVDVELLRTRMSERARGLAEALAEGTGARQAARMFSVDVSADAYGLGARLVADLTLEHGLLPLVATTTELAHVGEAARSSTLVDHERTRDAGTRAVYGFDGPGAHAAVSLASELVHVKRVAAGHGVSYGYDWVAEESTILGLVPLGYADAIPRRVAGRAEVVVGGRRKPIVGRVAMDQVVVDLQDQEAWIGMPVSVFGSGPQDIRLDEWAAWSGVEPRAFVAALGTRVVRRAVQGDGKVQADAR</sequence>
<comment type="catalytic activity">
    <reaction evidence="4">
        <text>L-alanine = D-alanine</text>
        <dbReference type="Rhea" id="RHEA:20249"/>
        <dbReference type="ChEBI" id="CHEBI:57416"/>
        <dbReference type="ChEBI" id="CHEBI:57972"/>
        <dbReference type="EC" id="5.1.1.1"/>
    </reaction>
</comment>
<dbReference type="InterPro" id="IPR020622">
    <property type="entry name" value="Ala_racemase_pyridoxalP-BS"/>
</dbReference>
<feature type="binding site" evidence="4">
    <location>
        <position position="559"/>
    </location>
    <ligand>
        <name>substrate</name>
    </ligand>
</feature>
<dbReference type="GO" id="GO:0009252">
    <property type="term" value="P:peptidoglycan biosynthetic process"/>
    <property type="evidence" value="ECO:0007669"/>
    <property type="project" value="TreeGrafter"/>
</dbReference>
<dbReference type="GO" id="GO:0005829">
    <property type="term" value="C:cytosol"/>
    <property type="evidence" value="ECO:0007669"/>
    <property type="project" value="TreeGrafter"/>
</dbReference>
<feature type="active site" description="Proton acceptor; specific for D-alanine" evidence="4">
    <location>
        <position position="33"/>
    </location>
</feature>
<dbReference type="InterPro" id="IPR000821">
    <property type="entry name" value="Ala_racemase"/>
</dbReference>
<dbReference type="AlphaFoldDB" id="A0A7J5B5A1"/>
<dbReference type="SUPFAM" id="SSF51419">
    <property type="entry name" value="PLP-binding barrel"/>
    <property type="match status" value="1"/>
</dbReference>
<evidence type="ECO:0000256" key="3">
    <source>
        <dbReference type="ARBA" id="ARBA00023235"/>
    </source>
</evidence>
<evidence type="ECO:0000256" key="2">
    <source>
        <dbReference type="ARBA" id="ARBA00022898"/>
    </source>
</evidence>
<keyword evidence="2 4" id="KW-0663">Pyridoxal phosphate</keyword>
<keyword evidence="8" id="KW-1185">Reference proteome</keyword>
<dbReference type="PROSITE" id="PS00395">
    <property type="entry name" value="ALANINE_RACEMASE"/>
    <property type="match status" value="1"/>
</dbReference>
<evidence type="ECO:0000256" key="4">
    <source>
        <dbReference type="HAMAP-Rule" id="MF_01201"/>
    </source>
</evidence>
<dbReference type="UniPathway" id="UPA00042">
    <property type="reaction ID" value="UER00497"/>
</dbReference>
<evidence type="ECO:0000256" key="1">
    <source>
        <dbReference type="ARBA" id="ARBA00001933"/>
    </source>
</evidence>
<dbReference type="RefSeq" id="WP_151422321.1">
    <property type="nucleotide sequence ID" value="NZ_WBJX01000001.1"/>
</dbReference>
<dbReference type="Pfam" id="PF01168">
    <property type="entry name" value="Ala_racemase_N"/>
    <property type="match status" value="1"/>
</dbReference>
<dbReference type="InterPro" id="IPR009006">
    <property type="entry name" value="Ala_racemase/Decarboxylase_C"/>
</dbReference>
<feature type="active site" description="Proton acceptor; specific for L-alanine" evidence="4">
    <location>
        <position position="511"/>
    </location>
</feature>
<name>A0A7J5B5A1_9MICO</name>
<reference evidence="7 8" key="1">
    <citation type="submission" date="2019-09" db="EMBL/GenBank/DDBJ databases">
        <title>Phylogeny of genus Pseudoclavibacter and closely related genus.</title>
        <authorList>
            <person name="Li Y."/>
        </authorList>
    </citation>
    <scope>NUCLEOTIDE SEQUENCE [LARGE SCALE GENOMIC DNA]</scope>
    <source>
        <strain evidence="7 8">THG-MD12</strain>
    </source>
</reference>
<protein>
    <recommendedName>
        <fullName evidence="4">Alanine racemase</fullName>
        <ecNumber evidence="4">5.1.1.1</ecNumber>
    </recommendedName>
</protein>
<comment type="cofactor">
    <cofactor evidence="1 4 5">
        <name>pyridoxal 5'-phosphate</name>
        <dbReference type="ChEBI" id="CHEBI:597326"/>
    </cofactor>
</comment>
<feature type="binding site" evidence="4">
    <location>
        <position position="134"/>
    </location>
    <ligand>
        <name>substrate</name>
    </ligand>
</feature>
<proteinExistence type="inferred from homology"/>
<dbReference type="GO" id="GO:0008784">
    <property type="term" value="F:alanine racemase activity"/>
    <property type="evidence" value="ECO:0007669"/>
    <property type="project" value="UniProtKB-UniRule"/>
</dbReference>
<organism evidence="7 8">
    <name type="scientific">Pseudoclavibacter terrae</name>
    <dbReference type="NCBI Taxonomy" id="1530195"/>
    <lineage>
        <taxon>Bacteria</taxon>
        <taxon>Bacillati</taxon>
        <taxon>Actinomycetota</taxon>
        <taxon>Actinomycetes</taxon>
        <taxon>Micrococcales</taxon>
        <taxon>Microbacteriaceae</taxon>
        <taxon>Pseudoclavibacter</taxon>
    </lineage>
</organism>
<feature type="modified residue" description="N6-(pyridoxal phosphate)lysine" evidence="4 5">
    <location>
        <position position="33"/>
    </location>
</feature>
<evidence type="ECO:0000313" key="8">
    <source>
        <dbReference type="Proteomes" id="UP000490386"/>
    </source>
</evidence>
<keyword evidence="3 4" id="KW-0413">Isomerase</keyword>
<dbReference type="PANTHER" id="PTHR30511:SF0">
    <property type="entry name" value="ALANINE RACEMASE, CATABOLIC-RELATED"/>
    <property type="match status" value="1"/>
</dbReference>
<dbReference type="InterPro" id="IPR001608">
    <property type="entry name" value="Ala_racemase_N"/>
</dbReference>
<dbReference type="InterPro" id="IPR029066">
    <property type="entry name" value="PLP-binding_barrel"/>
</dbReference>
<dbReference type="SMART" id="SM01005">
    <property type="entry name" value="Ala_racemase_C"/>
    <property type="match status" value="1"/>
</dbReference>